<feature type="compositionally biased region" description="Basic and acidic residues" evidence="1">
    <location>
        <begin position="41"/>
        <end position="52"/>
    </location>
</feature>
<protein>
    <submittedName>
        <fullName evidence="2">Uncharacterized protein</fullName>
    </submittedName>
</protein>
<feature type="region of interest" description="Disordered" evidence="1">
    <location>
        <begin position="35"/>
        <end position="99"/>
    </location>
</feature>
<dbReference type="Proteomes" id="UP000324241">
    <property type="component" value="Unassembled WGS sequence"/>
</dbReference>
<name>A0A5M9MDH7_9EURO</name>
<organism evidence="2 3">
    <name type="scientific">Aspergillus tanneri</name>
    <dbReference type="NCBI Taxonomy" id="1220188"/>
    <lineage>
        <taxon>Eukaryota</taxon>
        <taxon>Fungi</taxon>
        <taxon>Dikarya</taxon>
        <taxon>Ascomycota</taxon>
        <taxon>Pezizomycotina</taxon>
        <taxon>Eurotiomycetes</taxon>
        <taxon>Eurotiomycetidae</taxon>
        <taxon>Eurotiales</taxon>
        <taxon>Aspergillaceae</taxon>
        <taxon>Aspergillus</taxon>
        <taxon>Aspergillus subgen. Circumdati</taxon>
    </lineage>
</organism>
<sequence length="175" mass="19746">MDVGMPAEQVLEHIERNPQLRDNLRLENNTKQIHKGVTKTASREANETRLFDARQQPARDAADRTGHPGDYDHADDPVNPLAAARGSCPNYNRSWPTNTPLEEKAHRRYAHRRLLPAPPASTPHLEENEDVETESKLEILQEQRAKIPGGGYVDFSTGQEVLEADVITIKEPWTN</sequence>
<comment type="caution">
    <text evidence="2">The sequence shown here is derived from an EMBL/GenBank/DDBJ whole genome shotgun (WGS) entry which is preliminary data.</text>
</comment>
<evidence type="ECO:0000313" key="2">
    <source>
        <dbReference type="EMBL" id="KAA8644981.1"/>
    </source>
</evidence>
<dbReference type="RefSeq" id="XP_033424342.1">
    <property type="nucleotide sequence ID" value="XM_033573790.1"/>
</dbReference>
<dbReference type="EMBL" id="QUQM01000006">
    <property type="protein sequence ID" value="KAA8644981.1"/>
    <property type="molecule type" value="Genomic_DNA"/>
</dbReference>
<evidence type="ECO:0000256" key="1">
    <source>
        <dbReference type="SAM" id="MobiDB-lite"/>
    </source>
</evidence>
<proteinExistence type="predicted"/>
<accession>A0A5M9MDH7</accession>
<dbReference type="GeneID" id="54331894"/>
<feature type="compositionally biased region" description="Basic and acidic residues" evidence="1">
    <location>
        <begin position="60"/>
        <end position="76"/>
    </location>
</feature>
<feature type="compositionally biased region" description="Polar residues" evidence="1">
    <location>
        <begin position="89"/>
        <end position="99"/>
    </location>
</feature>
<dbReference type="AlphaFoldDB" id="A0A5M9MDH7"/>
<reference evidence="2 3" key="1">
    <citation type="submission" date="2019-08" db="EMBL/GenBank/DDBJ databases">
        <title>The genome sequence of a newly discovered highly antifungal drug resistant Aspergillus species, Aspergillus tanneri NIH 1004.</title>
        <authorList>
            <person name="Mounaud S."/>
            <person name="Singh I."/>
            <person name="Joardar V."/>
            <person name="Pakala S."/>
            <person name="Pakala S."/>
            <person name="Venepally P."/>
            <person name="Chung J.K."/>
            <person name="Losada L."/>
            <person name="Nierman W.C."/>
        </authorList>
    </citation>
    <scope>NUCLEOTIDE SEQUENCE [LARGE SCALE GENOMIC DNA]</scope>
    <source>
        <strain evidence="2 3">NIH1004</strain>
    </source>
</reference>
<evidence type="ECO:0000313" key="3">
    <source>
        <dbReference type="Proteomes" id="UP000324241"/>
    </source>
</evidence>
<gene>
    <name evidence="2" type="ORF">ATNIH1004_009192</name>
</gene>